<name>A0A0L0EL53_9GAMM</name>
<gene>
    <name evidence="2" type="ORF">AC626_25160</name>
</gene>
<dbReference type="Pfam" id="PF02655">
    <property type="entry name" value="ATP-grasp_3"/>
    <property type="match status" value="1"/>
</dbReference>
<evidence type="ECO:0000259" key="1">
    <source>
        <dbReference type="Pfam" id="PF02655"/>
    </source>
</evidence>
<dbReference type="Proteomes" id="UP000036850">
    <property type="component" value="Unassembled WGS sequence"/>
</dbReference>
<dbReference type="GO" id="GO:0046872">
    <property type="term" value="F:metal ion binding"/>
    <property type="evidence" value="ECO:0007669"/>
    <property type="project" value="InterPro"/>
</dbReference>
<feature type="domain" description="ATP-grasp fold PylC-type" evidence="1">
    <location>
        <begin position="107"/>
        <end position="185"/>
    </location>
</feature>
<dbReference type="EMBL" id="LFZX01000391">
    <property type="protein sequence ID" value="KNC65116.1"/>
    <property type="molecule type" value="Genomic_DNA"/>
</dbReference>
<accession>A0A0L0EL53</accession>
<proteinExistence type="predicted"/>
<feature type="non-terminal residue" evidence="2">
    <location>
        <position position="189"/>
    </location>
</feature>
<evidence type="ECO:0000313" key="2">
    <source>
        <dbReference type="EMBL" id="KNC65116.1"/>
    </source>
</evidence>
<reference evidence="3" key="1">
    <citation type="submission" date="2015-07" db="EMBL/GenBank/DDBJ databases">
        <title>Draft genome sequence of a Pseudoalteromonas rubra strain, OCN096, isolated from Kaneohe Bay, Oahu, Hawaii.</title>
        <authorList>
            <person name="Beurmann S."/>
            <person name="Ushijima B."/>
            <person name="Belcaid M."/>
            <person name="Callahan S.M."/>
            <person name="Aeby G.S."/>
        </authorList>
    </citation>
    <scope>NUCLEOTIDE SEQUENCE [LARGE SCALE GENOMIC DNA]</scope>
    <source>
        <strain evidence="3">OCN096</strain>
    </source>
</reference>
<evidence type="ECO:0000313" key="3">
    <source>
        <dbReference type="Proteomes" id="UP000036850"/>
    </source>
</evidence>
<dbReference type="GO" id="GO:0005524">
    <property type="term" value="F:ATP binding"/>
    <property type="evidence" value="ECO:0007669"/>
    <property type="project" value="InterPro"/>
</dbReference>
<comment type="caution">
    <text evidence="2">The sequence shown here is derived from an EMBL/GenBank/DDBJ whole genome shotgun (WGS) entry which is preliminary data.</text>
</comment>
<dbReference type="OrthoDB" id="9803907at2"/>
<dbReference type="Gene3D" id="3.40.50.20">
    <property type="match status" value="1"/>
</dbReference>
<dbReference type="SUPFAM" id="SSF56059">
    <property type="entry name" value="Glutathione synthetase ATP-binding domain-like"/>
    <property type="match status" value="1"/>
</dbReference>
<sequence length="189" mass="20978">MKNVLVVPCGTEIGLEINRALKGVKGLKVIGLNSVEDSSAYEYEHFYSGAPYIRDELFLEHVNRFVKEHNITHVFPAHDDAALLLSESREDIDAKVITSSVEANRICRSKKATYSKLKGTVALPRLFNKLDEVLPSALPVFVKPDVGQGSKGAFRADSLEALEQVDFETHVVCEYLPGKEYTIDCYTSA</sequence>
<protein>
    <recommendedName>
        <fullName evidence="1">ATP-grasp fold PylC-type domain-containing protein</fullName>
    </recommendedName>
</protein>
<dbReference type="AlphaFoldDB" id="A0A0L0EL53"/>
<organism evidence="2 3">
    <name type="scientific">Pseudoalteromonas rubra</name>
    <dbReference type="NCBI Taxonomy" id="43658"/>
    <lineage>
        <taxon>Bacteria</taxon>
        <taxon>Pseudomonadati</taxon>
        <taxon>Pseudomonadota</taxon>
        <taxon>Gammaproteobacteria</taxon>
        <taxon>Alteromonadales</taxon>
        <taxon>Pseudoalteromonadaceae</taxon>
        <taxon>Pseudoalteromonas</taxon>
    </lineage>
</organism>
<dbReference type="InterPro" id="IPR003806">
    <property type="entry name" value="ATP-grasp_PylC-type"/>
</dbReference>